<evidence type="ECO:0000313" key="2">
    <source>
        <dbReference type="Proteomes" id="UP000248806"/>
    </source>
</evidence>
<dbReference type="Pfam" id="PF02585">
    <property type="entry name" value="PIG-L"/>
    <property type="match status" value="1"/>
</dbReference>
<reference evidence="1 2" key="1">
    <citation type="submission" date="2018-06" db="EMBL/GenBank/DDBJ databases">
        <title>Genomic Encyclopedia of Archaeal and Bacterial Type Strains, Phase II (KMG-II): from individual species to whole genera.</title>
        <authorList>
            <person name="Goeker M."/>
        </authorList>
    </citation>
    <scope>NUCLEOTIDE SEQUENCE [LARGE SCALE GENOMIC DNA]</scope>
    <source>
        <strain evidence="1 2">ATCC BAA-1881</strain>
    </source>
</reference>
<dbReference type="EMBL" id="QKUF01000043">
    <property type="protein sequence ID" value="PZW19724.1"/>
    <property type="molecule type" value="Genomic_DNA"/>
</dbReference>
<protein>
    <submittedName>
        <fullName evidence="1">Mycothiol S-conjugate amidase</fullName>
    </submittedName>
</protein>
<dbReference type="InterPro" id="IPR003737">
    <property type="entry name" value="GlcNAc_PI_deacetylase-related"/>
</dbReference>
<dbReference type="Proteomes" id="UP000248806">
    <property type="component" value="Unassembled WGS sequence"/>
</dbReference>
<proteinExistence type="predicted"/>
<dbReference type="GO" id="GO:0016811">
    <property type="term" value="F:hydrolase activity, acting on carbon-nitrogen (but not peptide) bonds, in linear amides"/>
    <property type="evidence" value="ECO:0007669"/>
    <property type="project" value="TreeGrafter"/>
</dbReference>
<comment type="caution">
    <text evidence="1">The sequence shown here is derived from an EMBL/GenBank/DDBJ whole genome shotgun (WGS) entry which is preliminary data.</text>
</comment>
<dbReference type="AlphaFoldDB" id="A0A326U2U2"/>
<dbReference type="Gene3D" id="3.40.50.10320">
    <property type="entry name" value="LmbE-like"/>
    <property type="match status" value="1"/>
</dbReference>
<dbReference type="PANTHER" id="PTHR12993">
    <property type="entry name" value="N-ACETYLGLUCOSAMINYL-PHOSPHATIDYLINOSITOL DE-N-ACETYLASE-RELATED"/>
    <property type="match status" value="1"/>
</dbReference>
<dbReference type="RefSeq" id="WP_111326172.1">
    <property type="nucleotide sequence ID" value="NZ_BIFX01000001.1"/>
</dbReference>
<dbReference type="InterPro" id="IPR024078">
    <property type="entry name" value="LmbE-like_dom_sf"/>
</dbReference>
<gene>
    <name evidence="1" type="ORF">EI42_05952</name>
</gene>
<dbReference type="SUPFAM" id="SSF102588">
    <property type="entry name" value="LmbE-like"/>
    <property type="match status" value="1"/>
</dbReference>
<sequence>MSAKRLLGVFAHPDDEGMIGGALLHYAHEGVETGLAYATRGEVGEVADPLLTAPANMGEIREQEMREAAEMLNVKHLWFLGFRDSGMAGVEANHHPLALLNARRADVIGRLVKVIREFQPQVLITFDETGWYGSPDHILMYRYATSAFHAAADGALYPELGPAHAVSKLYYCAFARRQIRMIEDWLEGQDFEGAFKGLDPSKLGMTDEQISVVLDVEQWSDRKEWAMSRHRTLVNPSSPFAQIPPELQRRWRATEYYQLATSRVGDDVVGENDLFARVP</sequence>
<accession>A0A326U2U2</accession>
<organism evidence="1 2">
    <name type="scientific">Thermosporothrix hazakensis</name>
    <dbReference type="NCBI Taxonomy" id="644383"/>
    <lineage>
        <taxon>Bacteria</taxon>
        <taxon>Bacillati</taxon>
        <taxon>Chloroflexota</taxon>
        <taxon>Ktedonobacteria</taxon>
        <taxon>Ktedonobacterales</taxon>
        <taxon>Thermosporotrichaceae</taxon>
        <taxon>Thermosporothrix</taxon>
    </lineage>
</organism>
<dbReference type="OrthoDB" id="9815144at2"/>
<evidence type="ECO:0000313" key="1">
    <source>
        <dbReference type="EMBL" id="PZW19724.1"/>
    </source>
</evidence>
<name>A0A326U2U2_THEHA</name>
<dbReference type="PANTHER" id="PTHR12993:SF11">
    <property type="entry name" value="N-ACETYLGLUCOSAMINYL-PHOSPHATIDYLINOSITOL DE-N-ACETYLASE"/>
    <property type="match status" value="1"/>
</dbReference>
<keyword evidence="2" id="KW-1185">Reference proteome</keyword>